<dbReference type="OrthoDB" id="3057168at2759"/>
<dbReference type="EMBL" id="LAFY01005889">
    <property type="protein sequence ID" value="KJX92057.1"/>
    <property type="molecule type" value="Genomic_DNA"/>
</dbReference>
<comment type="caution">
    <text evidence="2">The sequence shown here is derived from an EMBL/GenBank/DDBJ whole genome shotgun (WGS) entry which is preliminary data.</text>
</comment>
<dbReference type="AlphaFoldDB" id="A0A0F4G4U4"/>
<gene>
    <name evidence="2" type="ORF">TI39_contig5934g00001</name>
</gene>
<evidence type="ECO:0000313" key="3">
    <source>
        <dbReference type="Proteomes" id="UP000033647"/>
    </source>
</evidence>
<name>A0A0F4G4U4_9PEZI</name>
<dbReference type="PANTHER" id="PTHR33840:SF16">
    <property type="entry name" value="DUF2235 DOMAIN-CONTAINING PROTEIN"/>
    <property type="match status" value="1"/>
</dbReference>
<organism evidence="2 3">
    <name type="scientific">Zymoseptoria brevis</name>
    <dbReference type="NCBI Taxonomy" id="1047168"/>
    <lineage>
        <taxon>Eukaryota</taxon>
        <taxon>Fungi</taxon>
        <taxon>Dikarya</taxon>
        <taxon>Ascomycota</taxon>
        <taxon>Pezizomycotina</taxon>
        <taxon>Dothideomycetes</taxon>
        <taxon>Dothideomycetidae</taxon>
        <taxon>Mycosphaerellales</taxon>
        <taxon>Mycosphaerellaceae</taxon>
        <taxon>Zymoseptoria</taxon>
    </lineage>
</organism>
<dbReference type="STRING" id="1047168.A0A0F4G4U4"/>
<evidence type="ECO:0000313" key="2">
    <source>
        <dbReference type="EMBL" id="KJX92057.1"/>
    </source>
</evidence>
<feature type="domain" description="T6SS Phospholipase effector Tle1-like catalytic" evidence="1">
    <location>
        <begin position="8"/>
        <end position="284"/>
    </location>
</feature>
<dbReference type="Pfam" id="PF09994">
    <property type="entry name" value="T6SS_Tle1-like_cat"/>
    <property type="match status" value="1"/>
</dbReference>
<accession>A0A0F4G4U4</accession>
<protein>
    <recommendedName>
        <fullName evidence="1">T6SS Phospholipase effector Tle1-like catalytic domain-containing protein</fullName>
    </recommendedName>
</protein>
<dbReference type="PANTHER" id="PTHR33840">
    <property type="match status" value="1"/>
</dbReference>
<dbReference type="Proteomes" id="UP000033647">
    <property type="component" value="Unassembled WGS sequence"/>
</dbReference>
<proteinExistence type="predicted"/>
<reference evidence="2 3" key="1">
    <citation type="submission" date="2015-03" db="EMBL/GenBank/DDBJ databases">
        <title>RNA-seq based gene annotation and comparative genomics of four Zymoseptoria species reveal species-specific pathogenicity related genes and transposable element activity.</title>
        <authorList>
            <person name="Grandaubert J."/>
            <person name="Bhattacharyya A."/>
            <person name="Stukenbrock E.H."/>
        </authorList>
    </citation>
    <scope>NUCLEOTIDE SEQUENCE [LARGE SCALE GENOMIC DNA]</scope>
    <source>
        <strain evidence="2 3">Zb18110</strain>
    </source>
</reference>
<evidence type="ECO:0000259" key="1">
    <source>
        <dbReference type="Pfam" id="PF09994"/>
    </source>
</evidence>
<sequence length="458" mass="50361">MTQLSPHKRIILCADGTWLASDLGDESVPSNVAKLARAISPNGLDDQGRIIKQIVSYHSGVGSGDLPFQKAIAGGIGWGLDADVTQIYDFISNNYQPGDELFFFGYSRGAFTVRSVAGLVSNIGVLSSTNMSHFPEMWRAYRKNTGGRSFKESSWYRDNKPRLCLKTPRIKAIGVWETVGALGIPEWPVVHWLSTIGISLNKQYAFHDTKISSNVDYAFQALAIDEKRLTFPPTLWHATRDAPAIKLEQCWFPGVHSDVGGQTDNPRDTSGAELGYNTFAWMVDNVSQMLTFEKTAIDALIQEHSQALASIRISNGWGCGKIIDNFSGITGALFGLLGKRVRTPAGGYDRDPGDGTSGTTEESFHPIVRVRRAKVPKWQPPALKGFELLEQGKSSEWVKRGARSLPEYILLPSKRMSVSIRDQTGDARYTTIDSMSRTLCPAAILAELDEANNTVNSI</sequence>
<keyword evidence="3" id="KW-1185">Reference proteome</keyword>
<dbReference type="InterPro" id="IPR018712">
    <property type="entry name" value="Tle1-like_cat"/>
</dbReference>